<dbReference type="EMBL" id="SZYD01000006">
    <property type="protein sequence ID" value="KAD5961494.1"/>
    <property type="molecule type" value="Genomic_DNA"/>
</dbReference>
<name>A0A5N6P8A1_9ASTR</name>
<keyword evidence="2" id="KW-1185">Reference proteome</keyword>
<evidence type="ECO:0000313" key="2">
    <source>
        <dbReference type="Proteomes" id="UP000326396"/>
    </source>
</evidence>
<evidence type="ECO:0000313" key="1">
    <source>
        <dbReference type="EMBL" id="KAD5961494.1"/>
    </source>
</evidence>
<protein>
    <submittedName>
        <fullName evidence="1">Uncharacterized protein</fullName>
    </submittedName>
</protein>
<sequence length="135" mass="14877">MVWLVMVRVAGVMRRVGGGRRRSLRPAASAAEIPYGEASVTPQDDIAGSFCTIQGARSDLGSAERYAMLDDRSRDREAQAGYDRSRDREVQAGWYRASSPSAITSPTGSVASEHRVLYETYDTQNTRLQVVLYVS</sequence>
<gene>
    <name evidence="1" type="ORF">E3N88_12967</name>
</gene>
<proteinExistence type="predicted"/>
<accession>A0A5N6P8A1</accession>
<dbReference type="Proteomes" id="UP000326396">
    <property type="component" value="Linkage Group LG14"/>
</dbReference>
<comment type="caution">
    <text evidence="1">The sequence shown here is derived from an EMBL/GenBank/DDBJ whole genome shotgun (WGS) entry which is preliminary data.</text>
</comment>
<reference evidence="1 2" key="1">
    <citation type="submission" date="2019-05" db="EMBL/GenBank/DDBJ databases">
        <title>Mikania micrantha, genome provides insights into the molecular mechanism of rapid growth.</title>
        <authorList>
            <person name="Liu B."/>
        </authorList>
    </citation>
    <scope>NUCLEOTIDE SEQUENCE [LARGE SCALE GENOMIC DNA]</scope>
    <source>
        <strain evidence="1">NLD-2019</strain>
        <tissue evidence="1">Leaf</tissue>
    </source>
</reference>
<dbReference type="AlphaFoldDB" id="A0A5N6P8A1"/>
<organism evidence="1 2">
    <name type="scientific">Mikania micrantha</name>
    <name type="common">bitter vine</name>
    <dbReference type="NCBI Taxonomy" id="192012"/>
    <lineage>
        <taxon>Eukaryota</taxon>
        <taxon>Viridiplantae</taxon>
        <taxon>Streptophyta</taxon>
        <taxon>Embryophyta</taxon>
        <taxon>Tracheophyta</taxon>
        <taxon>Spermatophyta</taxon>
        <taxon>Magnoliopsida</taxon>
        <taxon>eudicotyledons</taxon>
        <taxon>Gunneridae</taxon>
        <taxon>Pentapetalae</taxon>
        <taxon>asterids</taxon>
        <taxon>campanulids</taxon>
        <taxon>Asterales</taxon>
        <taxon>Asteraceae</taxon>
        <taxon>Asteroideae</taxon>
        <taxon>Heliantheae alliance</taxon>
        <taxon>Eupatorieae</taxon>
        <taxon>Mikania</taxon>
    </lineage>
</organism>